<dbReference type="InterPro" id="IPR006162">
    <property type="entry name" value="Ppantetheine_attach_site"/>
</dbReference>
<dbReference type="GO" id="GO:0043041">
    <property type="term" value="P:amino acid activation for nonribosomal peptide biosynthetic process"/>
    <property type="evidence" value="ECO:0007669"/>
    <property type="project" value="TreeGrafter"/>
</dbReference>
<dbReference type="GO" id="GO:0031177">
    <property type="term" value="F:phosphopantetheine binding"/>
    <property type="evidence" value="ECO:0007669"/>
    <property type="project" value="InterPro"/>
</dbReference>
<feature type="domain" description="Carrier" evidence="5">
    <location>
        <begin position="161"/>
        <end position="236"/>
    </location>
</feature>
<dbReference type="InterPro" id="IPR023213">
    <property type="entry name" value="CAT-like_dom_sf"/>
</dbReference>
<keyword evidence="3" id="KW-0596">Phosphopantetheine</keyword>
<dbReference type="PANTHER" id="PTHR45527:SF1">
    <property type="entry name" value="FATTY ACID SYNTHASE"/>
    <property type="match status" value="1"/>
</dbReference>
<dbReference type="PROSITE" id="PS00012">
    <property type="entry name" value="PHOSPHOPANTETHEINE"/>
    <property type="match status" value="3"/>
</dbReference>
<reference evidence="6 7" key="1">
    <citation type="submission" date="2018-12" db="EMBL/GenBank/DDBJ databases">
        <title>Dyella dinghuensis sp. nov. DHOA06 and Dyella choica sp. nov. 4M-K27, isolated from forest soil.</title>
        <authorList>
            <person name="Qiu L.-H."/>
            <person name="Gao Z.-H."/>
        </authorList>
    </citation>
    <scope>NUCLEOTIDE SEQUENCE [LARGE SCALE GENOMIC DNA]</scope>
    <source>
        <strain evidence="6 7">4M-K27</strain>
    </source>
</reference>
<dbReference type="Pfam" id="PF00550">
    <property type="entry name" value="PP-binding"/>
    <property type="match status" value="3"/>
</dbReference>
<dbReference type="Gene3D" id="3.30.300.30">
    <property type="match status" value="3"/>
</dbReference>
<dbReference type="CDD" id="cd17652">
    <property type="entry name" value="A_NRPS_CmdD_like"/>
    <property type="match status" value="1"/>
</dbReference>
<dbReference type="InterPro" id="IPR010071">
    <property type="entry name" value="AA_adenyl_dom"/>
</dbReference>
<comment type="caution">
    <text evidence="6">The sequence shown here is derived from an EMBL/GenBank/DDBJ whole genome shotgun (WGS) entry which is preliminary data.</text>
</comment>
<feature type="non-terminal residue" evidence="6">
    <location>
        <position position="1"/>
    </location>
</feature>
<dbReference type="NCBIfam" id="TIGR01733">
    <property type="entry name" value="AA-adenyl-dom"/>
    <property type="match status" value="2"/>
</dbReference>
<dbReference type="InterPro" id="IPR020806">
    <property type="entry name" value="PKS_PP-bd"/>
</dbReference>
<keyword evidence="7" id="KW-1185">Reference proteome</keyword>
<dbReference type="Gene3D" id="3.40.50.980">
    <property type="match status" value="4"/>
</dbReference>
<feature type="domain" description="Carrier" evidence="5">
    <location>
        <begin position="1208"/>
        <end position="1283"/>
    </location>
</feature>
<feature type="domain" description="Carrier" evidence="5">
    <location>
        <begin position="2264"/>
        <end position="2338"/>
    </location>
</feature>
<dbReference type="SUPFAM" id="SSF56801">
    <property type="entry name" value="Acetyl-CoA synthetase-like"/>
    <property type="match status" value="3"/>
</dbReference>
<dbReference type="InterPro" id="IPR045851">
    <property type="entry name" value="AMP-bd_C_sf"/>
</dbReference>
<dbReference type="NCBIfam" id="NF003417">
    <property type="entry name" value="PRK04813.1"/>
    <property type="match status" value="3"/>
</dbReference>
<dbReference type="Gene3D" id="3.30.559.30">
    <property type="entry name" value="Nonribosomal peptide synthetase, condensation domain"/>
    <property type="match status" value="2"/>
</dbReference>
<evidence type="ECO:0000256" key="4">
    <source>
        <dbReference type="ARBA" id="ARBA00022553"/>
    </source>
</evidence>
<accession>A0A3S0PF61</accession>
<dbReference type="Pfam" id="PF13193">
    <property type="entry name" value="AMP-binding_C"/>
    <property type="match status" value="3"/>
</dbReference>
<dbReference type="Pfam" id="PF00501">
    <property type="entry name" value="AMP-binding"/>
    <property type="match status" value="2"/>
</dbReference>
<dbReference type="SUPFAM" id="SSF47336">
    <property type="entry name" value="ACP-like"/>
    <property type="match status" value="3"/>
</dbReference>
<dbReference type="GO" id="GO:0005829">
    <property type="term" value="C:cytosol"/>
    <property type="evidence" value="ECO:0007669"/>
    <property type="project" value="TreeGrafter"/>
</dbReference>
<sequence>GAGLARGYLYRPALSAARFVADPFGAPGGRLYRTGDVVRWLPDGQLDYIGRADQQVKIRGFRIELGEIEACLMRQPGVAQAAVIARAGTDGEKQLVGYVVPAQGATLDPMALRRSLSEHLPDYMLPAALVALEGLPLTLNGKLDHKALPAPALMAHTLQRLPRTPQEDILASLFAEVLGVPAVSIDDNFFDLGGHSLLATRLVGRIRAVLAVELPIRALFEAPTVAGLTTHLDTGKRARTALQPMPRPERIPLSFAQQRLWFLHQLEGPSPVYNVPLALRLRGPLDADALQAALHDVMSRHESLRTLFVGDERGVYQQVLDSAAASLPIELLACPEAELAQHLQRCTQYCFDFARELPLRAWLFALGPDEHVFLLLTHHMVTDGWSWGPLAHDLSEAYAARLQRRAPEWQPLAVQYADFALWQRRMLDDETGAESLARQQSAYWHKTLADAPEQLALPVDRVPSSRRSHHGDVVYFVLDADLRRRLHAVARDHQCTPFMVLHAAVAALLAKLGAGDDIVLGTPVAGRIDDALREMVGFFVNNLVLRVDHSGQPSFAELLSRVRRTDLAAYEHQDLPFERLVDLLNPSRKLTQQPLFQATMVLQNNSRATLSLQGLHAQDEPVHMPFAQGDLYFAFAEETDGTYRAWIRYATDIFDQATVDAMAQRFVRLLRGVLDAPQRPLPGIDMLDPRERTQLLQDWGRSDRSIAPATLPDLFERHVAQSPDAIAVLYGEQALSYAELDARANQLAHYLISYGIGEESLVALCVHRSPLFLIGLLGILKAGAAYLPIDPGYPAERITWMLDDAMTPLLITESAVSEDLPAHWAQLVELDTHQEHIAQQPRTAPARNTGPDSLAYAIYTSGSTGTPKGVALSHRGIASLAASQIEYFAVAPSSRVLQFASPSFDAAFWECCMGLLSGACLVLAPGDELTPGDALLQTLRRHAITHVTLPPAVLPVMLSNELPACTHLIVAGEACPPTEVARWSAGRRMFNAYGPTEATVCATVGDPLAGEVTPPIGRPIFNARVYVLDAALQPVPPGVVGDLYLAGEGLARGYLHKPTLTSERFVADPFVSGERMYRSGDLARWRTDGQLDFLGRADSQVKIRGFRVEPGEIEARLQQDGSVAQAAVIMREDQPGHRQLIAYVVPAQETDQAEAWASALRKELAASVPDYLVPAAIVPLTVLPLTSSGKLDRKALPAPAFLSKSKREPRNTKETRLAALFCDVLGVEHAGIDDSFFDLGGHSLLATTLVSRIRSELAAELPIRALFETPTIAQLADQLMLDHVAREPLRPVQRPERIPLSFAQQRLWFLQQLEGPNANYNVPVARRLEGELQVDVLQAALGDLLERHESLRTVLQQDEDGIWQIVLPAGSARLSLEHVTCDSTQVQELLHNHSMHCFDLARELPVRAWLFTLSAREHVLLILMHHIASDGWSWAPFFRDLGEAYASRLGGSVPAWSALPLHYADYALWQREWLGDEDDPASAIAGQIRHWKKALNKLPEQLELPADFPRPAVSSYRGEQWGFELDAETYESLLDLARSSQASLFMVLHAALAVLLSKLGGGTDIPVGTPIAGRTDSALDELIGLFINTLVLRADVSGNPSFRELLMQVRQTDLAAYANQDLPFERLVEITNPARSLNRHPLFQVLLALQNNAEATLELPGLVVSPITTGYSIAKFDLSFSFFERVDSSGEKNLHGNVQYATDLYTQATAQSFARRLQRLLKTVAGNPELPVNDVELLDPEEIQQLLDGWNRTQAAYPPHLGIHELFALRAQETPDAVAVESGHESLSYRQLDLLANAMAWRMVESGVKPGDCVAILLPRGVSLVVAELAALKAGAIYVPIDAQAPASRQSWVIEDCRARLVLGDAATSLPEDCVAPLLQVGNDTALAPPRLAMSDEAPAYVKYTSGSTGTPKGVVVPHRAMKRLLFNNGYAQFERGDRIAWLGNPAFDISTLEVWAPLLHGACLVPVPHEIVLQPALLRELLDEREVNVLHLTSGLFAQVTEVLGPLIQRRLRLLLVGGDAVDAAAVRRVLQQYPPQQLLHCYGPTESTTFATTCVIDDADVQRLPIGTPIGNTRVYVLDERARPVPPGVAGELYIGGKGLAHGYLRRPALTAQRFVADPYSPVPGARMYRTGDLVRHLPDGKLLFLGRNDQQIKIRGFRVEPGEVENRLAHCPQVREAVVVAGDDGAGAKRLTAYVVRDHAGQASTDEEYARALRRMLAELLPDYMVPAAIVTLAALPLTPNGKLDRKALPAPEFVSTSLREPQTQMERTLATLFADVLGLERVGVDDNFFDLGGDSIKSIQLVARARKEGISITPRQIFENQDVSSLADVARPGEGAQMEIDTEPLAEPLGAGELELLDSMFNQT</sequence>
<comment type="cofactor">
    <cofactor evidence="1">
        <name>pantetheine 4'-phosphate</name>
        <dbReference type="ChEBI" id="CHEBI:47942"/>
    </cofactor>
</comment>
<organism evidence="6 7">
    <name type="scientific">Dyella choica</name>
    <dbReference type="NCBI Taxonomy" id="1927959"/>
    <lineage>
        <taxon>Bacteria</taxon>
        <taxon>Pseudomonadati</taxon>
        <taxon>Pseudomonadota</taxon>
        <taxon>Gammaproteobacteria</taxon>
        <taxon>Lysobacterales</taxon>
        <taxon>Rhodanobacteraceae</taxon>
        <taxon>Dyella</taxon>
    </lineage>
</organism>
<dbReference type="GO" id="GO:0044550">
    <property type="term" value="P:secondary metabolite biosynthetic process"/>
    <property type="evidence" value="ECO:0007669"/>
    <property type="project" value="UniProtKB-ARBA"/>
</dbReference>
<dbReference type="PROSITE" id="PS00455">
    <property type="entry name" value="AMP_BINDING"/>
    <property type="match status" value="1"/>
</dbReference>
<evidence type="ECO:0000256" key="3">
    <source>
        <dbReference type="ARBA" id="ARBA00022450"/>
    </source>
</evidence>
<keyword evidence="4" id="KW-0597">Phosphoprotein</keyword>
<dbReference type="PROSITE" id="PS50075">
    <property type="entry name" value="CARRIER"/>
    <property type="match status" value="3"/>
</dbReference>
<evidence type="ECO:0000256" key="2">
    <source>
        <dbReference type="ARBA" id="ARBA00006432"/>
    </source>
</evidence>
<dbReference type="Pfam" id="PF00668">
    <property type="entry name" value="Condensation"/>
    <property type="match status" value="2"/>
</dbReference>
<dbReference type="CDD" id="cd19540">
    <property type="entry name" value="LCL_NRPS-like"/>
    <property type="match status" value="2"/>
</dbReference>
<protein>
    <submittedName>
        <fullName evidence="6">Amino acid adenylation domain-containing protein</fullName>
    </submittedName>
</protein>
<dbReference type="InterPro" id="IPR009081">
    <property type="entry name" value="PP-bd_ACP"/>
</dbReference>
<dbReference type="GO" id="GO:0003824">
    <property type="term" value="F:catalytic activity"/>
    <property type="evidence" value="ECO:0007669"/>
    <property type="project" value="InterPro"/>
</dbReference>
<dbReference type="InterPro" id="IPR001242">
    <property type="entry name" value="Condensation_dom"/>
</dbReference>
<evidence type="ECO:0000313" key="7">
    <source>
        <dbReference type="Proteomes" id="UP000274358"/>
    </source>
</evidence>
<dbReference type="InterPro" id="IPR025110">
    <property type="entry name" value="AMP-bd_C"/>
</dbReference>
<dbReference type="Gene3D" id="2.30.38.10">
    <property type="entry name" value="Luciferase, Domain 3"/>
    <property type="match status" value="3"/>
</dbReference>
<dbReference type="FunFam" id="1.10.1200.10:FF:000016">
    <property type="entry name" value="Non-ribosomal peptide synthase"/>
    <property type="match status" value="1"/>
</dbReference>
<dbReference type="CDD" id="cd12117">
    <property type="entry name" value="A_NRPS_Srf_like"/>
    <property type="match status" value="1"/>
</dbReference>
<dbReference type="Proteomes" id="UP000274358">
    <property type="component" value="Unassembled WGS sequence"/>
</dbReference>
<dbReference type="InterPro" id="IPR020845">
    <property type="entry name" value="AMP-binding_CS"/>
</dbReference>
<dbReference type="PANTHER" id="PTHR45527">
    <property type="entry name" value="NONRIBOSOMAL PEPTIDE SYNTHETASE"/>
    <property type="match status" value="1"/>
</dbReference>
<evidence type="ECO:0000313" key="6">
    <source>
        <dbReference type="EMBL" id="RUL69106.1"/>
    </source>
</evidence>
<dbReference type="SUPFAM" id="SSF52777">
    <property type="entry name" value="CoA-dependent acyltransferases"/>
    <property type="match status" value="4"/>
</dbReference>
<dbReference type="Gene3D" id="3.30.559.10">
    <property type="entry name" value="Chloramphenicol acetyltransferase-like domain"/>
    <property type="match status" value="2"/>
</dbReference>
<evidence type="ECO:0000259" key="5">
    <source>
        <dbReference type="PROSITE" id="PS50075"/>
    </source>
</evidence>
<dbReference type="EMBL" id="RYYV01000038">
    <property type="protein sequence ID" value="RUL69106.1"/>
    <property type="molecule type" value="Genomic_DNA"/>
</dbReference>
<dbReference type="GO" id="GO:0072330">
    <property type="term" value="P:monocarboxylic acid biosynthetic process"/>
    <property type="evidence" value="ECO:0007669"/>
    <property type="project" value="UniProtKB-ARBA"/>
</dbReference>
<evidence type="ECO:0000256" key="1">
    <source>
        <dbReference type="ARBA" id="ARBA00001957"/>
    </source>
</evidence>
<dbReference type="Gene3D" id="1.10.1200.10">
    <property type="entry name" value="ACP-like"/>
    <property type="match status" value="3"/>
</dbReference>
<name>A0A3S0PF61_9GAMM</name>
<dbReference type="InterPro" id="IPR036736">
    <property type="entry name" value="ACP-like_sf"/>
</dbReference>
<proteinExistence type="inferred from homology"/>
<gene>
    <name evidence="6" type="ORF">EKH80_22930</name>
</gene>
<dbReference type="SMART" id="SM00823">
    <property type="entry name" value="PKS_PP"/>
    <property type="match status" value="3"/>
</dbReference>
<comment type="similarity">
    <text evidence="2">Belongs to the ATP-dependent AMP-binding enzyme family.</text>
</comment>
<dbReference type="FunFam" id="1.10.1200.10:FF:000005">
    <property type="entry name" value="Nonribosomal peptide synthetase 1"/>
    <property type="match status" value="2"/>
</dbReference>
<dbReference type="FunFam" id="3.40.50.12780:FF:000012">
    <property type="entry name" value="Non-ribosomal peptide synthetase"/>
    <property type="match status" value="1"/>
</dbReference>
<dbReference type="InterPro" id="IPR000873">
    <property type="entry name" value="AMP-dep_synth/lig_dom"/>
</dbReference>
<dbReference type="FunFam" id="3.40.50.980:FF:000001">
    <property type="entry name" value="Non-ribosomal peptide synthetase"/>
    <property type="match status" value="1"/>
</dbReference>
<dbReference type="FunFam" id="2.30.38.10:FF:000001">
    <property type="entry name" value="Non-ribosomal peptide synthetase PvdI"/>
    <property type="match status" value="2"/>
</dbReference>
<dbReference type="RefSeq" id="WP_126687131.1">
    <property type="nucleotide sequence ID" value="NZ_RYYV01000038.1"/>
</dbReference>
<dbReference type="OrthoDB" id="9030879at2"/>
<dbReference type="FunFam" id="3.30.300.30:FF:000010">
    <property type="entry name" value="Enterobactin synthetase component F"/>
    <property type="match status" value="3"/>
</dbReference>
<dbReference type="FunFam" id="3.30.559.10:FF:000012">
    <property type="entry name" value="Non-ribosomal peptide synthetase"/>
    <property type="match status" value="1"/>
</dbReference>